<accession>A0A814BDA2</accession>
<name>A0A814BDA2_9BILA</name>
<feature type="region of interest" description="Disordered" evidence="1">
    <location>
        <begin position="416"/>
        <end position="437"/>
    </location>
</feature>
<sequence length="437" mass="50519">MTDAEKAVYLQQENNDEVNILSSIQTNSLGLSANDRRLHNRFSSFVDRLQILIGTYFTLKPDLYQLNDSLNIIGTTLFSSLDHLPEFRLRNIIRNCFLPFVRHCPTNTILIPILESLLPFMYTKLKDKWKIITERQSIKVTNGNVHENNEDIYQTQDRCEEEVIEEQVTCYLTRDFIDLIKVLLTRQNNNNNDVDETSMDETMTTDEQNLGDNSLRKPVIHARNLPIPSELGLKILQDSSIICQYCLLILFDGLSWPDTSTMTKMSNICQPLIKHLSLLVNGNNDLIRQLYIYILCALKIHGDNEPLVCNLLSLAILMYETFQQTSTNLFDSVLMEIPDVNNEQVNNYRDKMQKQNNGKPLNDKQKRDILKHLVQPLMGQNVAQMFKREPLALSDLPPLIRFSKRSLHPVLQHHQKLNTNNNDDDHGLANLFQHTDD</sequence>
<gene>
    <name evidence="3" type="ORF">JYZ213_LOCUS11841</name>
</gene>
<dbReference type="Gene3D" id="1.25.10.10">
    <property type="entry name" value="Leucine-rich Repeat Variant"/>
    <property type="match status" value="1"/>
</dbReference>
<evidence type="ECO:0000256" key="1">
    <source>
        <dbReference type="SAM" id="MobiDB-lite"/>
    </source>
</evidence>
<dbReference type="Pfam" id="PF19273">
    <property type="entry name" value="Exportin-5"/>
    <property type="match status" value="1"/>
</dbReference>
<proteinExistence type="predicted"/>
<dbReference type="InterPro" id="IPR045478">
    <property type="entry name" value="Exportin-5_C"/>
</dbReference>
<evidence type="ECO:0000313" key="4">
    <source>
        <dbReference type="Proteomes" id="UP000663845"/>
    </source>
</evidence>
<evidence type="ECO:0000313" key="3">
    <source>
        <dbReference type="EMBL" id="CAF0925125.1"/>
    </source>
</evidence>
<evidence type="ECO:0000259" key="2">
    <source>
        <dbReference type="Pfam" id="PF19273"/>
    </source>
</evidence>
<reference evidence="3" key="1">
    <citation type="submission" date="2021-02" db="EMBL/GenBank/DDBJ databases">
        <authorList>
            <person name="Nowell W R."/>
        </authorList>
    </citation>
    <scope>NUCLEOTIDE SEQUENCE</scope>
</reference>
<organism evidence="3 4">
    <name type="scientific">Adineta steineri</name>
    <dbReference type="NCBI Taxonomy" id="433720"/>
    <lineage>
        <taxon>Eukaryota</taxon>
        <taxon>Metazoa</taxon>
        <taxon>Spiralia</taxon>
        <taxon>Gnathifera</taxon>
        <taxon>Rotifera</taxon>
        <taxon>Eurotatoria</taxon>
        <taxon>Bdelloidea</taxon>
        <taxon>Adinetida</taxon>
        <taxon>Adinetidae</taxon>
        <taxon>Adineta</taxon>
    </lineage>
</organism>
<comment type="caution">
    <text evidence="3">The sequence shown here is derived from an EMBL/GenBank/DDBJ whole genome shotgun (WGS) entry which is preliminary data.</text>
</comment>
<dbReference type="EMBL" id="CAJNOG010000090">
    <property type="protein sequence ID" value="CAF0925125.1"/>
    <property type="molecule type" value="Genomic_DNA"/>
</dbReference>
<dbReference type="Proteomes" id="UP000663845">
    <property type="component" value="Unassembled WGS sequence"/>
</dbReference>
<dbReference type="AlphaFoldDB" id="A0A814BDA2"/>
<feature type="domain" description="Exportin-5 C-terminal" evidence="2">
    <location>
        <begin position="31"/>
        <end position="387"/>
    </location>
</feature>
<protein>
    <recommendedName>
        <fullName evidence="2">Exportin-5 C-terminal domain-containing protein</fullName>
    </recommendedName>
</protein>
<dbReference type="InterPro" id="IPR011989">
    <property type="entry name" value="ARM-like"/>
</dbReference>